<protein>
    <recommendedName>
        <fullName evidence="3">Mitochondrial peculiar membrane protein 1</fullName>
    </recommendedName>
</protein>
<gene>
    <name evidence="1" type="ORF">CANARDRAFT_195969</name>
</gene>
<dbReference type="AlphaFoldDB" id="A0A1E4T4V5"/>
<reference evidence="2" key="1">
    <citation type="submission" date="2016-04" db="EMBL/GenBank/DDBJ databases">
        <title>Comparative genomics of biotechnologically important yeasts.</title>
        <authorList>
            <consortium name="DOE Joint Genome Institute"/>
            <person name="Riley R."/>
            <person name="Haridas S."/>
            <person name="Wolfe K.H."/>
            <person name="Lopes M.R."/>
            <person name="Hittinger C.T."/>
            <person name="Goker M."/>
            <person name="Salamov A."/>
            <person name="Wisecaver J."/>
            <person name="Long T.M."/>
            <person name="Aerts A.L."/>
            <person name="Barry K."/>
            <person name="Choi C."/>
            <person name="Clum A."/>
            <person name="Coughlan A.Y."/>
            <person name="Deshpande S."/>
            <person name="Douglass A.P."/>
            <person name="Hanson S.J."/>
            <person name="Klenk H.-P."/>
            <person name="Labutti K."/>
            <person name="Lapidus A."/>
            <person name="Lindquist E."/>
            <person name="Lipzen A."/>
            <person name="Meier-Kolthoff J.P."/>
            <person name="Ohm R.A."/>
            <person name="Otillar R.P."/>
            <person name="Pangilinan J."/>
            <person name="Peng Y."/>
            <person name="Rokas A."/>
            <person name="Rosa C.A."/>
            <person name="Scheuner C."/>
            <person name="Sibirny A.A."/>
            <person name="Slot J.C."/>
            <person name="Stielow J.B."/>
            <person name="Sun H."/>
            <person name="Kurtzman C.P."/>
            <person name="Blackwell M."/>
            <person name="Grigoriev I.V."/>
            <person name="Jeffries T.W."/>
        </authorList>
    </citation>
    <scope>NUCLEOTIDE SEQUENCE [LARGE SCALE GENOMIC DNA]</scope>
    <source>
        <strain evidence="2">NRRL YB-2248</strain>
    </source>
</reference>
<keyword evidence="2" id="KW-1185">Reference proteome</keyword>
<evidence type="ECO:0008006" key="3">
    <source>
        <dbReference type="Google" id="ProtNLM"/>
    </source>
</evidence>
<accession>A0A1E4T4V5</accession>
<sequence length="291" mass="33512">MGLFDSSSEKDSNNTSTINSSEIDDSLKNLITVTNDVTSSSVLNLMNWTQKFMEHEFPDFKISQFLDILPSAINDSELFNGWRDRYKSQKNSYGYWAYPTPSDKLYKSCKEKEGLSAWDSKGYWRCLFPKALIPAEYADSTLSKEDVQNDTNHEKGLFFENYTDYLDFKVKMKEQLRIQREEEWNKFKEQQKSKWDFLASKNSDSTDNSTTSFNDVAGKKVTGTSSSTSIRTLENGDVEKNTILQQYFEDGSSERKSVKEILKANGERKVLDENVANITPDGNNKSGWFWN</sequence>
<dbReference type="InterPro" id="IPR035187">
    <property type="entry name" value="Mpm1"/>
</dbReference>
<evidence type="ECO:0000313" key="2">
    <source>
        <dbReference type="Proteomes" id="UP000094801"/>
    </source>
</evidence>
<organism evidence="1 2">
    <name type="scientific">[Candida] arabinofermentans NRRL YB-2248</name>
    <dbReference type="NCBI Taxonomy" id="983967"/>
    <lineage>
        <taxon>Eukaryota</taxon>
        <taxon>Fungi</taxon>
        <taxon>Dikarya</taxon>
        <taxon>Ascomycota</taxon>
        <taxon>Saccharomycotina</taxon>
        <taxon>Pichiomycetes</taxon>
        <taxon>Pichiales</taxon>
        <taxon>Pichiaceae</taxon>
        <taxon>Ogataea</taxon>
        <taxon>Ogataea/Candida clade</taxon>
    </lineage>
</organism>
<proteinExistence type="predicted"/>
<dbReference type="Proteomes" id="UP000094801">
    <property type="component" value="Unassembled WGS sequence"/>
</dbReference>
<dbReference type="OrthoDB" id="4044171at2759"/>
<dbReference type="Pfam" id="PF17234">
    <property type="entry name" value="MPM1"/>
    <property type="match status" value="1"/>
</dbReference>
<name>A0A1E4T4V5_9ASCO</name>
<dbReference type="EMBL" id="KV453849">
    <property type="protein sequence ID" value="ODV86793.1"/>
    <property type="molecule type" value="Genomic_DNA"/>
</dbReference>
<evidence type="ECO:0000313" key="1">
    <source>
        <dbReference type="EMBL" id="ODV86793.1"/>
    </source>
</evidence>